<organism evidence="3 4">
    <name type="scientific">Cryptosporidium andersoni</name>
    <dbReference type="NCBI Taxonomy" id="117008"/>
    <lineage>
        <taxon>Eukaryota</taxon>
        <taxon>Sar</taxon>
        <taxon>Alveolata</taxon>
        <taxon>Apicomplexa</taxon>
        <taxon>Conoidasida</taxon>
        <taxon>Coccidia</taxon>
        <taxon>Eucoccidiorida</taxon>
        <taxon>Eimeriorina</taxon>
        <taxon>Cryptosporidiidae</taxon>
        <taxon>Cryptosporidium</taxon>
    </lineage>
</organism>
<dbReference type="GeneID" id="92367804"/>
<dbReference type="VEuPathDB" id="CryptoDB:cand_036200"/>
<protein>
    <recommendedName>
        <fullName evidence="5">F-box domain-containing protein</fullName>
    </recommendedName>
</protein>
<feature type="coiled-coil region" evidence="1">
    <location>
        <begin position="1052"/>
        <end position="1138"/>
    </location>
</feature>
<keyword evidence="2" id="KW-0732">Signal</keyword>
<dbReference type="Proteomes" id="UP000186804">
    <property type="component" value="Unassembled WGS sequence"/>
</dbReference>
<comment type="caution">
    <text evidence="3">The sequence shown here is derived from an EMBL/GenBank/DDBJ whole genome shotgun (WGS) entry which is preliminary data.</text>
</comment>
<evidence type="ECO:0000256" key="1">
    <source>
        <dbReference type="SAM" id="Coils"/>
    </source>
</evidence>
<gene>
    <name evidence="3" type="ORF">cand_036200</name>
</gene>
<keyword evidence="1" id="KW-0175">Coiled coil</keyword>
<evidence type="ECO:0000313" key="4">
    <source>
        <dbReference type="Proteomes" id="UP000186804"/>
    </source>
</evidence>
<feature type="signal peptide" evidence="2">
    <location>
        <begin position="1"/>
        <end position="18"/>
    </location>
</feature>
<reference evidence="3 4" key="1">
    <citation type="submission" date="2016-10" db="EMBL/GenBank/DDBJ databases">
        <title>Reductive evolution of mitochondrial metabolism and differential evolution of invasion-related proteins in Cryptosporidium.</title>
        <authorList>
            <person name="Liu S."/>
            <person name="Roellig D.M."/>
            <person name="Guo Y."/>
            <person name="Li N."/>
            <person name="Frace M.A."/>
            <person name="Tang K."/>
            <person name="Zhang L."/>
            <person name="Feng Y."/>
            <person name="Xiao L."/>
        </authorList>
    </citation>
    <scope>NUCLEOTIDE SEQUENCE [LARGE SCALE GENOMIC DNA]</scope>
    <source>
        <strain evidence="3">30847</strain>
    </source>
</reference>
<accession>A0A1J4MV74</accession>
<evidence type="ECO:0000256" key="2">
    <source>
        <dbReference type="SAM" id="SignalP"/>
    </source>
</evidence>
<name>A0A1J4MV74_9CRYT</name>
<feature type="chain" id="PRO_5012249949" description="F-box domain-containing protein" evidence="2">
    <location>
        <begin position="19"/>
        <end position="1650"/>
    </location>
</feature>
<sequence>MNIVQILIFLFFGFITQGKSLQNNSSTDSVERQWEFIVTSLQTSPHVRCRNLTNKAPELFWKDQDINEVSKVSNKTQLFEDNCFKNIKSLLDLHLPKNKRRFSFKFSDTGKIDLLLRKFCSETANKYYMIIHNTDKPVLSPTSEKLIEDSLKSPENNKYKDNFEGLEKKLKHEDLYLDSSETSVFPEVIPSPEIPESIRREMRNQESSSPFTVFPSPSTDESYVGQKMEYSNTPAEHSANDYPLFLEESALKDNSQEFIDQSSDIDIAAEITSSEVSEKAPRILKALLRSSLEDIRDQLPQADVAAVQVPRDIQERILSFMRSKDIESIIELLSRQKRHVVESFLDSLEQEVKRIRRIKKSSIEFTTQLPQFDEEWSAIVEFMSESVSPIQREIRDRKDKGSIKPPKEFKFSNGIEKKFVQYCRRAIRALAYEKYVSEDGTTYYGYNENNKYGILIAGNNSEDRKQQVQAFCYIVYNRLYSKREKELTNRRHAKMLEMKKAWEEGAEQGKIIDELLGGFTDEINDERLQWLYLVDSASVPNPLVYSVDLPKHSVPVSFTQKSTDSVLEVTSKIQVFTFNCRIALMTLGIEKHPGTKFPLHKVQLGYDGINGLIKFCKSVSQRYVGRLVEWFNILQTSLNDEIISLIDTNKPEFRCPEYFEYEDDSRLVENCSKTIQTMLEDNKKSEKKGLQPTWPGLKIKCPPNQIIQHIRSFCKAVAFERPDIRIATIRELSGEEQTALDVKSNVSDEQTDAIEQVEKRLQILELKQTEDIGIATYKLDRWSQAEEKLVENRRIREKIDKYSRHYLQRLVDIENNYKQTILGTLSRGDSDGGIKFEQTREKIQELLDQYISDFLSMRTEWSNLIYQISNNNRKITEVEMGLLRFVQEALDYVAISHRAELANSISIINMINWENELNIKEKEYINLKLEEYVLRLNKEHKIQDLRDIHFKRRQSFERELYNLLPRKFWKNINTLGRKGLYPIIPITISEKELQERKVTILKLQEEKTNLVSIFDKETQKLNKQLLVIDKVTQKHFEELNDIWDNTYSVDYAMQWEFRIKDMQEAYIQLNNEYKQYGELVTRQQLRQSQVKSSHPQYNQIIKETSEAIDMASEEMKKLLKLMEELRQKTNDLDALVEADMTRSYSQKIETLRKNTKLLEGQIKKEIDILQKENEIMQMQLSRDIKYYEITNHRVALAERKKKLEGLTESNLWLKSQDEQLTINFEERFRDDLLSLTYSPKNKGDYDKEAKHEDNLPEGAISEIKKFRENLKMILLRVDSYNENIYENDLSQVQEFEKLDILTLSAKESFEAEGALDDGIFYNDLSNIEWNFIQSRWKLLKLKFYFLQKKEAILKEGLDLRTNTDKLMLKKYGLVPTTKTKIIPSKSERLIMKGFGLDIETRLDLDQEERTLSYDEKVLKLVSRRLEDANVVFEQELTTRLEILDEKILEGKVRLQEAARDVVASWEKQQSTAAFRYASPQNKDRMRDTFEKKYSAVTKEEKKKTRPYILEKHVLLQQQKDRASQSKMDKDWLFTSGRTANQLIKFQQKKMVFEKKRHDIYEKTLEFLIYQAEKLDKIREIDEQLGTDKAGRVEGDHISNAMLQSLIKEKEIIETDLSLKQREYHIHLAKLESFRDALYDPNKELKDDEDE</sequence>
<dbReference type="RefSeq" id="XP_067069934.1">
    <property type="nucleotide sequence ID" value="XM_067213846.1"/>
</dbReference>
<dbReference type="OrthoDB" id="338862at2759"/>
<dbReference type="EMBL" id="LRBS01000008">
    <property type="protein sequence ID" value="OII78088.1"/>
    <property type="molecule type" value="Genomic_DNA"/>
</dbReference>
<keyword evidence="4" id="KW-1185">Reference proteome</keyword>
<evidence type="ECO:0008006" key="5">
    <source>
        <dbReference type="Google" id="ProtNLM"/>
    </source>
</evidence>
<evidence type="ECO:0000313" key="3">
    <source>
        <dbReference type="EMBL" id="OII78088.1"/>
    </source>
</evidence>
<proteinExistence type="predicted"/>